<protein>
    <submittedName>
        <fullName evidence="1">Asparaginase</fullName>
    </submittedName>
</protein>
<feature type="non-terminal residue" evidence="1">
    <location>
        <position position="52"/>
    </location>
</feature>
<organism evidence="1">
    <name type="scientific">human gut metagenome</name>
    <dbReference type="NCBI Taxonomy" id="408170"/>
    <lineage>
        <taxon>unclassified sequences</taxon>
        <taxon>metagenomes</taxon>
        <taxon>organismal metagenomes</taxon>
    </lineage>
</organism>
<name>W1Y374_9ZZZZ</name>
<dbReference type="EMBL" id="AZMM01008758">
    <property type="protein sequence ID" value="ETJ37008.1"/>
    <property type="molecule type" value="Genomic_DNA"/>
</dbReference>
<gene>
    <name evidence="1" type="ORF">Q604_UNBC08758G0001</name>
</gene>
<dbReference type="AlphaFoldDB" id="W1Y374"/>
<evidence type="ECO:0000313" key="1">
    <source>
        <dbReference type="EMBL" id="ETJ37008.1"/>
    </source>
</evidence>
<reference evidence="1" key="1">
    <citation type="submission" date="2013-12" db="EMBL/GenBank/DDBJ databases">
        <title>A Varibaculum cambriense genome reconstructed from a premature infant gut community with otherwise low bacterial novelty that shifts toward anaerobic metabolism during the third week of life.</title>
        <authorList>
            <person name="Brown C.T."/>
            <person name="Sharon I."/>
            <person name="Thomas B.C."/>
            <person name="Castelle C.J."/>
            <person name="Morowitz M.J."/>
            <person name="Banfield J.F."/>
        </authorList>
    </citation>
    <scope>NUCLEOTIDE SEQUENCE</scope>
</reference>
<accession>W1Y374</accession>
<comment type="caution">
    <text evidence="1">The sequence shown here is derived from an EMBL/GenBank/DDBJ whole genome shotgun (WGS) entry which is preliminary data.</text>
</comment>
<sequence length="52" mass="5618">MNKIKGITVMAAFALCIGYAHAESQTPIRLVIHGGAGTITKDTITPEQEKQY</sequence>
<proteinExistence type="predicted"/>